<dbReference type="EMBL" id="UGTH01000001">
    <property type="protein sequence ID" value="SUB74428.1"/>
    <property type="molecule type" value="Genomic_DNA"/>
</dbReference>
<evidence type="ECO:0000313" key="2">
    <source>
        <dbReference type="EMBL" id="SUB74428.1"/>
    </source>
</evidence>
<gene>
    <name evidence="2" type="ORF">NCTC11088_00159</name>
</gene>
<dbReference type="InterPro" id="IPR038733">
    <property type="entry name" value="Predicted_DNA_bind_prot_RHH"/>
</dbReference>
<organism evidence="2 3">
    <name type="scientific">Peptoniphilus indolicus</name>
    <dbReference type="NCBI Taxonomy" id="33030"/>
    <lineage>
        <taxon>Bacteria</taxon>
        <taxon>Bacillati</taxon>
        <taxon>Bacillota</taxon>
        <taxon>Tissierellia</taxon>
        <taxon>Tissierellales</taxon>
        <taxon>Peptoniphilaceae</taxon>
        <taxon>Peptoniphilus</taxon>
    </lineage>
</organism>
<dbReference type="Gene3D" id="1.10.1220.10">
    <property type="entry name" value="Met repressor-like"/>
    <property type="match status" value="1"/>
</dbReference>
<dbReference type="InterPro" id="IPR010985">
    <property type="entry name" value="Ribbon_hlx_hlx"/>
</dbReference>
<accession>A0A379D8W9</accession>
<evidence type="ECO:0000259" key="1">
    <source>
        <dbReference type="Pfam" id="PF12651"/>
    </source>
</evidence>
<name>A0A379D8W9_9FIRM</name>
<evidence type="ECO:0000313" key="3">
    <source>
        <dbReference type="Proteomes" id="UP000254777"/>
    </source>
</evidence>
<feature type="domain" description="Predicted DNA-binding protein ribbon-helix-helix" evidence="1">
    <location>
        <begin position="7"/>
        <end position="43"/>
    </location>
</feature>
<reference evidence="2 3" key="1">
    <citation type="submission" date="2018-06" db="EMBL/GenBank/DDBJ databases">
        <authorList>
            <consortium name="Pathogen Informatics"/>
            <person name="Doyle S."/>
        </authorList>
    </citation>
    <scope>NUCLEOTIDE SEQUENCE [LARGE SCALE GENOMIC DNA]</scope>
    <source>
        <strain evidence="2 3">NCTC11088</strain>
    </source>
</reference>
<protein>
    <submittedName>
        <fullName evidence="2">Ribbon-helix-helix domain</fullName>
    </submittedName>
</protein>
<proteinExistence type="predicted"/>
<dbReference type="SUPFAM" id="SSF47598">
    <property type="entry name" value="Ribbon-helix-helix"/>
    <property type="match status" value="1"/>
</dbReference>
<dbReference type="InterPro" id="IPR013321">
    <property type="entry name" value="Arc_rbn_hlx_hlx"/>
</dbReference>
<dbReference type="Proteomes" id="UP000254777">
    <property type="component" value="Unassembled WGS sequence"/>
</dbReference>
<dbReference type="Pfam" id="PF12651">
    <property type="entry name" value="RHH_3"/>
    <property type="match status" value="1"/>
</dbReference>
<dbReference type="RefSeq" id="WP_004822566.1">
    <property type="nucleotide sequence ID" value="NZ_UGTH01000001.1"/>
</dbReference>
<dbReference type="GO" id="GO:0006355">
    <property type="term" value="P:regulation of DNA-templated transcription"/>
    <property type="evidence" value="ECO:0007669"/>
    <property type="project" value="InterPro"/>
</dbReference>
<sequence length="56" mass="6731">MNETKKFTVRMPQELYDRLKEYSENSYIPMSRLILIAVDEYLASNQDNQESKEQQN</sequence>
<dbReference type="AlphaFoldDB" id="A0A379D8W9"/>